<proteinExistence type="predicted"/>
<dbReference type="EMBL" id="GBXM01006428">
    <property type="protein sequence ID" value="JAI02150.1"/>
    <property type="molecule type" value="Transcribed_RNA"/>
</dbReference>
<reference evidence="1" key="2">
    <citation type="journal article" date="2015" name="Fish Shellfish Immunol.">
        <title>Early steps in the European eel (Anguilla anguilla)-Vibrio vulnificus interaction in the gills: Role of the RtxA13 toxin.</title>
        <authorList>
            <person name="Callol A."/>
            <person name="Pajuelo D."/>
            <person name="Ebbesson L."/>
            <person name="Teles M."/>
            <person name="MacKenzie S."/>
            <person name="Amaro C."/>
        </authorList>
    </citation>
    <scope>NUCLEOTIDE SEQUENCE</scope>
</reference>
<protein>
    <submittedName>
        <fullName evidence="1">Uncharacterized protein</fullName>
    </submittedName>
</protein>
<reference evidence="1" key="1">
    <citation type="submission" date="2014-11" db="EMBL/GenBank/DDBJ databases">
        <authorList>
            <person name="Amaro Gonzalez C."/>
        </authorList>
    </citation>
    <scope>NUCLEOTIDE SEQUENCE</scope>
</reference>
<organism evidence="1">
    <name type="scientific">Anguilla anguilla</name>
    <name type="common">European freshwater eel</name>
    <name type="synonym">Muraena anguilla</name>
    <dbReference type="NCBI Taxonomy" id="7936"/>
    <lineage>
        <taxon>Eukaryota</taxon>
        <taxon>Metazoa</taxon>
        <taxon>Chordata</taxon>
        <taxon>Craniata</taxon>
        <taxon>Vertebrata</taxon>
        <taxon>Euteleostomi</taxon>
        <taxon>Actinopterygii</taxon>
        <taxon>Neopterygii</taxon>
        <taxon>Teleostei</taxon>
        <taxon>Anguilliformes</taxon>
        <taxon>Anguillidae</taxon>
        <taxon>Anguilla</taxon>
    </lineage>
</organism>
<name>A0A0E9XHK4_ANGAN</name>
<dbReference type="AlphaFoldDB" id="A0A0E9XHK4"/>
<accession>A0A0E9XHK4</accession>
<evidence type="ECO:0000313" key="1">
    <source>
        <dbReference type="EMBL" id="JAI02150.1"/>
    </source>
</evidence>
<sequence length="72" mass="8058">MGGREVGDLPASRNTFNISQPCKLVLTARKGFSMFNNGPRNSSMWKTLPLKTCIYGDWKRSVSSQFSLTLMV</sequence>